<feature type="region of interest" description="Disordered" evidence="1">
    <location>
        <begin position="175"/>
        <end position="268"/>
    </location>
</feature>
<dbReference type="EMBL" id="IACF01005717">
    <property type="protein sequence ID" value="LAB71300.1"/>
    <property type="molecule type" value="mRNA"/>
</dbReference>
<evidence type="ECO:0000259" key="3">
    <source>
        <dbReference type="PROSITE" id="PS50127"/>
    </source>
</evidence>
<evidence type="ECO:0000256" key="1">
    <source>
        <dbReference type="SAM" id="MobiDB-lite"/>
    </source>
</evidence>
<dbReference type="PROSITE" id="PS50127">
    <property type="entry name" value="UBC_2"/>
    <property type="match status" value="1"/>
</dbReference>
<dbReference type="SUPFAM" id="SSF54495">
    <property type="entry name" value="UBC-like"/>
    <property type="match status" value="1"/>
</dbReference>
<dbReference type="PANTHER" id="PTHR24067">
    <property type="entry name" value="UBIQUITIN-CONJUGATING ENZYME E2"/>
    <property type="match status" value="1"/>
</dbReference>
<protein>
    <submittedName>
        <fullName evidence="4">Ubiquitin-conjugating enzyme E2 J1-like</fullName>
    </submittedName>
</protein>
<evidence type="ECO:0000256" key="2">
    <source>
        <dbReference type="SAM" id="Phobius"/>
    </source>
</evidence>
<dbReference type="FunFam" id="3.10.110.10:FF:000086">
    <property type="entry name" value="Ubiquitin-conjugating enzyme E2 J1"/>
    <property type="match status" value="1"/>
</dbReference>
<feature type="compositionally biased region" description="Polar residues" evidence="1">
    <location>
        <begin position="227"/>
        <end position="238"/>
    </location>
</feature>
<dbReference type="InterPro" id="IPR000608">
    <property type="entry name" value="UBC"/>
</dbReference>
<feature type="compositionally biased region" description="Polar residues" evidence="1">
    <location>
        <begin position="202"/>
        <end position="216"/>
    </location>
</feature>
<keyword evidence="2" id="KW-1133">Transmembrane helix</keyword>
<dbReference type="SMART" id="SM00212">
    <property type="entry name" value="UBCc"/>
    <property type="match status" value="1"/>
</dbReference>
<dbReference type="AlphaFoldDB" id="A0A2P2IBK7"/>
<dbReference type="Gene3D" id="3.10.110.10">
    <property type="entry name" value="Ubiquitin Conjugating Enzyme"/>
    <property type="match status" value="1"/>
</dbReference>
<proteinExistence type="evidence at transcript level"/>
<sequence length="348" mass="38395">MERSYNTRCPAVKRILREAKELHAATEEYYAVPLEDNLFEWHFTVRGPVDSEFEEGIYHGRIILPNEYPMKPPNIIFTTMNGRFETNKKICLSISGHHPETWRPSWSIRTALLAIIGYMPSRGLGNLASLDYSPEERKILARKSVQHVCPQCGPVAELLLPRNASNAAKLNREAKEISEQMTVTEKPLQGSESSDSGEETTKQNTASVVPSQSEASKTAAVEPSQPEPSSNTSEGSSNIRKRITSTVTTTSTTPSEIPTVISSSNSSTVTETTIATAVIATPVTSSSTVTATPTMTAVHPQQRQQTPSYAGRRFVSSSLILMCVLLLAVLFYRRLFSMMEQHNTPALY</sequence>
<dbReference type="InterPro" id="IPR016135">
    <property type="entry name" value="UBQ-conjugating_enzyme/RWD"/>
</dbReference>
<reference evidence="4" key="1">
    <citation type="journal article" date="2018" name="Biosci. Biotechnol. Biochem.">
        <title>Polysaccharide hydrolase of the hadal zone amphipods Hirondellea gigas.</title>
        <authorList>
            <person name="Kobayashi H."/>
            <person name="Nagahama T."/>
            <person name="Arai W."/>
            <person name="Sasagawa Y."/>
            <person name="Umeda M."/>
            <person name="Hayashi T."/>
            <person name="Nikaido I."/>
            <person name="Watanabe H."/>
            <person name="Oguri K."/>
            <person name="Kitazato H."/>
            <person name="Fujioka K."/>
            <person name="Kido Y."/>
            <person name="Takami H."/>
        </authorList>
    </citation>
    <scope>NUCLEOTIDE SEQUENCE</scope>
    <source>
        <tissue evidence="4">Whole body</tissue>
    </source>
</reference>
<feature type="domain" description="UBC core" evidence="3">
    <location>
        <begin position="10"/>
        <end position="157"/>
    </location>
</feature>
<dbReference type="InterPro" id="IPR050113">
    <property type="entry name" value="Ub_conjugating_enzyme"/>
</dbReference>
<feature type="transmembrane region" description="Helical" evidence="2">
    <location>
        <begin position="314"/>
        <end position="332"/>
    </location>
</feature>
<feature type="compositionally biased region" description="Low complexity" evidence="1">
    <location>
        <begin position="244"/>
        <end position="268"/>
    </location>
</feature>
<keyword evidence="2" id="KW-0812">Transmembrane</keyword>
<name>A0A2P2IBK7_9CRUS</name>
<organism evidence="4">
    <name type="scientific">Hirondellea gigas</name>
    <dbReference type="NCBI Taxonomy" id="1518452"/>
    <lineage>
        <taxon>Eukaryota</taxon>
        <taxon>Metazoa</taxon>
        <taxon>Ecdysozoa</taxon>
        <taxon>Arthropoda</taxon>
        <taxon>Crustacea</taxon>
        <taxon>Multicrustacea</taxon>
        <taxon>Malacostraca</taxon>
        <taxon>Eumalacostraca</taxon>
        <taxon>Peracarida</taxon>
        <taxon>Amphipoda</taxon>
        <taxon>Amphilochidea</taxon>
        <taxon>Lysianassida</taxon>
        <taxon>Lysianassidira</taxon>
        <taxon>Lysianassoidea</taxon>
        <taxon>Lysianassidae</taxon>
        <taxon>Hirondellea</taxon>
    </lineage>
</organism>
<evidence type="ECO:0000313" key="4">
    <source>
        <dbReference type="EMBL" id="LAB71300.1"/>
    </source>
</evidence>
<dbReference type="CDD" id="cd23799">
    <property type="entry name" value="UBCc_UBE2J"/>
    <property type="match status" value="1"/>
</dbReference>
<keyword evidence="2" id="KW-0472">Membrane</keyword>
<dbReference type="Pfam" id="PF00179">
    <property type="entry name" value="UQ_con"/>
    <property type="match status" value="1"/>
</dbReference>
<accession>A0A2P2IBK7</accession>